<dbReference type="Proteomes" id="UP000271098">
    <property type="component" value="Unassembled WGS sequence"/>
</dbReference>
<evidence type="ECO:0000313" key="4">
    <source>
        <dbReference type="WBParaSite" id="GPUH_0002659101-mRNA-1"/>
    </source>
</evidence>
<sequence length="121" mass="12694">MNYQIIADDVAQVGLSVSNEFENVDNPDDSVVSNGSGIDALPVNETLANTTIAGSHGISSDQMKMEDDADDDLDFDSEPLLIGEGNKARGETSSKTGSDSDEGECDEGSAAEEKGKHIKIT</sequence>
<dbReference type="EMBL" id="UYRT01111896">
    <property type="protein sequence ID" value="VDN45728.1"/>
    <property type="molecule type" value="Genomic_DNA"/>
</dbReference>
<proteinExistence type="predicted"/>
<evidence type="ECO:0000256" key="1">
    <source>
        <dbReference type="SAM" id="MobiDB-lite"/>
    </source>
</evidence>
<protein>
    <submittedName>
        <fullName evidence="2 4">Uncharacterized protein</fullName>
    </submittedName>
</protein>
<reference evidence="4" key="1">
    <citation type="submission" date="2016-06" db="UniProtKB">
        <authorList>
            <consortium name="WormBaseParasite"/>
        </authorList>
    </citation>
    <scope>IDENTIFICATION</scope>
</reference>
<accession>A0A183F020</accession>
<name>A0A183F020_9BILA</name>
<dbReference type="AlphaFoldDB" id="A0A183F020"/>
<reference evidence="2 3" key="2">
    <citation type="submission" date="2018-11" db="EMBL/GenBank/DDBJ databases">
        <authorList>
            <consortium name="Pathogen Informatics"/>
        </authorList>
    </citation>
    <scope>NUCLEOTIDE SEQUENCE [LARGE SCALE GENOMIC DNA]</scope>
</reference>
<feature type="compositionally biased region" description="Acidic residues" evidence="1">
    <location>
        <begin position="99"/>
        <end position="110"/>
    </location>
</feature>
<feature type="compositionally biased region" description="Acidic residues" evidence="1">
    <location>
        <begin position="67"/>
        <end position="77"/>
    </location>
</feature>
<organism evidence="4">
    <name type="scientific">Gongylonema pulchrum</name>
    <dbReference type="NCBI Taxonomy" id="637853"/>
    <lineage>
        <taxon>Eukaryota</taxon>
        <taxon>Metazoa</taxon>
        <taxon>Ecdysozoa</taxon>
        <taxon>Nematoda</taxon>
        <taxon>Chromadorea</taxon>
        <taxon>Rhabditida</taxon>
        <taxon>Spirurina</taxon>
        <taxon>Spiruromorpha</taxon>
        <taxon>Spiruroidea</taxon>
        <taxon>Gongylonematidae</taxon>
        <taxon>Gongylonema</taxon>
    </lineage>
</organism>
<evidence type="ECO:0000313" key="2">
    <source>
        <dbReference type="EMBL" id="VDN45728.1"/>
    </source>
</evidence>
<evidence type="ECO:0000313" key="3">
    <source>
        <dbReference type="Proteomes" id="UP000271098"/>
    </source>
</evidence>
<feature type="region of interest" description="Disordered" evidence="1">
    <location>
        <begin position="54"/>
        <end position="121"/>
    </location>
</feature>
<dbReference type="WBParaSite" id="GPUH_0002659101-mRNA-1">
    <property type="protein sequence ID" value="GPUH_0002659101-mRNA-1"/>
    <property type="gene ID" value="GPUH_0002659101"/>
</dbReference>
<gene>
    <name evidence="2" type="ORF">GPUH_LOCUS26560</name>
</gene>
<keyword evidence="3" id="KW-1185">Reference proteome</keyword>